<protein>
    <submittedName>
        <fullName evidence="8">Kinase-like domain-containing protein</fullName>
    </submittedName>
</protein>
<dbReference type="SMART" id="SM00220">
    <property type="entry name" value="S_TKc"/>
    <property type="match status" value="1"/>
</dbReference>
<feature type="domain" description="Protein kinase" evidence="7">
    <location>
        <begin position="176"/>
        <end position="440"/>
    </location>
</feature>
<feature type="compositionally biased region" description="Low complexity" evidence="5">
    <location>
        <begin position="464"/>
        <end position="483"/>
    </location>
</feature>
<evidence type="ECO:0000259" key="6">
    <source>
        <dbReference type="PROSITE" id="PS50006"/>
    </source>
</evidence>
<dbReference type="Proteomes" id="UP000320762">
    <property type="component" value="Unassembled WGS sequence"/>
</dbReference>
<feature type="binding site" evidence="4">
    <location>
        <position position="205"/>
    </location>
    <ligand>
        <name>ATP</name>
        <dbReference type="ChEBI" id="CHEBI:30616"/>
    </ligand>
</feature>
<feature type="region of interest" description="Disordered" evidence="5">
    <location>
        <begin position="566"/>
        <end position="632"/>
    </location>
</feature>
<accession>A0A550CZF6</accession>
<dbReference type="EMBL" id="VDMD01000001">
    <property type="protein sequence ID" value="TRM70179.1"/>
    <property type="molecule type" value="Genomic_DNA"/>
</dbReference>
<dbReference type="SUPFAM" id="SSF56112">
    <property type="entry name" value="Protein kinase-like (PK-like)"/>
    <property type="match status" value="1"/>
</dbReference>
<feature type="region of interest" description="Disordered" evidence="5">
    <location>
        <begin position="1"/>
        <end position="48"/>
    </location>
</feature>
<organism evidence="8 9">
    <name type="scientific">Schizophyllum amplum</name>
    <dbReference type="NCBI Taxonomy" id="97359"/>
    <lineage>
        <taxon>Eukaryota</taxon>
        <taxon>Fungi</taxon>
        <taxon>Dikarya</taxon>
        <taxon>Basidiomycota</taxon>
        <taxon>Agaricomycotina</taxon>
        <taxon>Agaricomycetes</taxon>
        <taxon>Agaricomycetidae</taxon>
        <taxon>Agaricales</taxon>
        <taxon>Schizophyllaceae</taxon>
        <taxon>Schizophyllum</taxon>
    </lineage>
</organism>
<evidence type="ECO:0000313" key="9">
    <source>
        <dbReference type="Proteomes" id="UP000320762"/>
    </source>
</evidence>
<dbReference type="STRING" id="97359.A0A550CZF6"/>
<dbReference type="OrthoDB" id="10252171at2759"/>
<dbReference type="InterPro" id="IPR008984">
    <property type="entry name" value="SMAD_FHA_dom_sf"/>
</dbReference>
<dbReference type="Pfam" id="PF00069">
    <property type="entry name" value="Pkinase"/>
    <property type="match status" value="1"/>
</dbReference>
<evidence type="ECO:0000313" key="8">
    <source>
        <dbReference type="EMBL" id="TRM70179.1"/>
    </source>
</evidence>
<comment type="similarity">
    <text evidence="1">Belongs to the protein kinase superfamily. CAMK Ser/Thr protein kinase family. CHEK2 subfamily.</text>
</comment>
<dbReference type="PROSITE" id="PS00107">
    <property type="entry name" value="PROTEIN_KINASE_ATP"/>
    <property type="match status" value="1"/>
</dbReference>
<dbReference type="SMART" id="SM00240">
    <property type="entry name" value="FHA"/>
    <property type="match status" value="1"/>
</dbReference>
<keyword evidence="8" id="KW-0808">Transferase</keyword>
<dbReference type="PROSITE" id="PS00108">
    <property type="entry name" value="PROTEIN_KINASE_ST"/>
    <property type="match status" value="1"/>
</dbReference>
<feature type="compositionally biased region" description="Low complexity" evidence="5">
    <location>
        <begin position="22"/>
        <end position="33"/>
    </location>
</feature>
<dbReference type="CDD" id="cd05117">
    <property type="entry name" value="STKc_CAMK"/>
    <property type="match status" value="1"/>
</dbReference>
<feature type="region of interest" description="Disordered" evidence="5">
    <location>
        <begin position="519"/>
        <end position="540"/>
    </location>
</feature>
<keyword evidence="3 4" id="KW-0067">ATP-binding</keyword>
<gene>
    <name evidence="8" type="ORF">BD626DRAFT_476530</name>
</gene>
<feature type="region of interest" description="Disordered" evidence="5">
    <location>
        <begin position="459"/>
        <end position="486"/>
    </location>
</feature>
<dbReference type="InterPro" id="IPR017441">
    <property type="entry name" value="Protein_kinase_ATP_BS"/>
</dbReference>
<dbReference type="Gene3D" id="2.60.200.20">
    <property type="match status" value="1"/>
</dbReference>
<sequence>MNNQTHAPTANADGSVLPYAGDTQPDEPTQQTQADSQDVKQPPPDDHLWGYLLPHNPHLARVDFWKIRARYRIGRRETDNDCVFPGSKISNCHAVVHWDGVEGKDSTVIVTDLSSNGTYVSGAKIGKNQTAILQDGQEICFGSPMAQMRNGGLEDYRFVFRNLTIERPSGGLYAYYDIGQEIGAGSFATVKRAMHRATGKWYAVKIIQKKHRQEAEKEQVVRETSVMEQLSHPNIVLMQDTFFEDDGGINIVMEMMHGGDLLAYILHNGGLTEWATQQIAYQISDALAYIHSIGIAHRDLKPENILLTDDPTPIAKVADFGLAKIVDSMTMLKTMCGTPSYLAPEVVIGAPNGYSLRVDSWSVGVIIFSALTNASPFIEESHLEIRARIQMRQVDWNLLQECPKQREGISPLCHRFISELLQNDPVARLGMQDAPQHEWFNPKNGFDPVYGWAAEHLANAPHPSQSSSQSQSTYGYSQQSAGSAHGLSQDVSMLTAGAGDQGSTEAGGSSGATIRAVEEGEGTDDAGSEGEEEEAEDELNADATMRGASSAAMVDHTPAAMTVAARKRVRGELSEDAVMASPMKRGRTGEQEPSPDASSDESDGGNPLDRPAPSRRPGASRRVSGRPRTNAA</sequence>
<dbReference type="GO" id="GO:0004672">
    <property type="term" value="F:protein kinase activity"/>
    <property type="evidence" value="ECO:0007669"/>
    <property type="project" value="InterPro"/>
</dbReference>
<dbReference type="Gene3D" id="1.10.510.10">
    <property type="entry name" value="Transferase(Phosphotransferase) domain 1"/>
    <property type="match status" value="1"/>
</dbReference>
<evidence type="ECO:0000256" key="2">
    <source>
        <dbReference type="ARBA" id="ARBA00022741"/>
    </source>
</evidence>
<reference evidence="8 9" key="1">
    <citation type="journal article" date="2019" name="New Phytol.">
        <title>Comparative genomics reveals unique wood-decay strategies and fruiting body development in the Schizophyllaceae.</title>
        <authorList>
            <person name="Almasi E."/>
            <person name="Sahu N."/>
            <person name="Krizsan K."/>
            <person name="Balint B."/>
            <person name="Kovacs G.M."/>
            <person name="Kiss B."/>
            <person name="Cseklye J."/>
            <person name="Drula E."/>
            <person name="Henrissat B."/>
            <person name="Nagy I."/>
            <person name="Chovatia M."/>
            <person name="Adam C."/>
            <person name="LaButti K."/>
            <person name="Lipzen A."/>
            <person name="Riley R."/>
            <person name="Grigoriev I.V."/>
            <person name="Nagy L.G."/>
        </authorList>
    </citation>
    <scope>NUCLEOTIDE SEQUENCE [LARGE SCALE GENOMIC DNA]</scope>
    <source>
        <strain evidence="8 9">NL-1724</strain>
    </source>
</reference>
<keyword evidence="8" id="KW-0418">Kinase</keyword>
<dbReference type="InterPro" id="IPR011009">
    <property type="entry name" value="Kinase-like_dom_sf"/>
</dbReference>
<dbReference type="PANTHER" id="PTHR24347">
    <property type="entry name" value="SERINE/THREONINE-PROTEIN KINASE"/>
    <property type="match status" value="1"/>
</dbReference>
<comment type="caution">
    <text evidence="8">The sequence shown here is derived from an EMBL/GenBank/DDBJ whole genome shotgun (WGS) entry which is preliminary data.</text>
</comment>
<dbReference type="FunFam" id="1.10.510.10:FF:000571">
    <property type="entry name" value="Maternal embryonic leucine zipper kinase"/>
    <property type="match status" value="1"/>
</dbReference>
<evidence type="ECO:0000256" key="3">
    <source>
        <dbReference type="ARBA" id="ARBA00022840"/>
    </source>
</evidence>
<evidence type="ECO:0000256" key="4">
    <source>
        <dbReference type="PROSITE-ProRule" id="PRU10141"/>
    </source>
</evidence>
<proteinExistence type="inferred from homology"/>
<name>A0A550CZF6_9AGAR</name>
<keyword evidence="9" id="KW-1185">Reference proteome</keyword>
<dbReference type="AlphaFoldDB" id="A0A550CZF6"/>
<feature type="domain" description="FHA" evidence="6">
    <location>
        <begin position="71"/>
        <end position="125"/>
    </location>
</feature>
<evidence type="ECO:0000256" key="5">
    <source>
        <dbReference type="SAM" id="MobiDB-lite"/>
    </source>
</evidence>
<evidence type="ECO:0000256" key="1">
    <source>
        <dbReference type="ARBA" id="ARBA00005575"/>
    </source>
</evidence>
<dbReference type="InterPro" id="IPR000253">
    <property type="entry name" value="FHA_dom"/>
</dbReference>
<dbReference type="FunFam" id="3.30.200.20:FF:000042">
    <property type="entry name" value="Aurora kinase A"/>
    <property type="match status" value="1"/>
</dbReference>
<evidence type="ECO:0000259" key="7">
    <source>
        <dbReference type="PROSITE" id="PS50011"/>
    </source>
</evidence>
<dbReference type="PROSITE" id="PS50011">
    <property type="entry name" value="PROTEIN_KINASE_DOM"/>
    <property type="match status" value="1"/>
</dbReference>
<dbReference type="InterPro" id="IPR008271">
    <property type="entry name" value="Ser/Thr_kinase_AS"/>
</dbReference>
<dbReference type="SUPFAM" id="SSF49879">
    <property type="entry name" value="SMAD/FHA domain"/>
    <property type="match status" value="1"/>
</dbReference>
<dbReference type="Pfam" id="PF00498">
    <property type="entry name" value="FHA"/>
    <property type="match status" value="1"/>
</dbReference>
<feature type="compositionally biased region" description="Low complexity" evidence="5">
    <location>
        <begin position="615"/>
        <end position="632"/>
    </location>
</feature>
<dbReference type="GO" id="GO:0005524">
    <property type="term" value="F:ATP binding"/>
    <property type="evidence" value="ECO:0007669"/>
    <property type="project" value="UniProtKB-UniRule"/>
</dbReference>
<keyword evidence="2 4" id="KW-0547">Nucleotide-binding</keyword>
<dbReference type="PROSITE" id="PS50006">
    <property type="entry name" value="FHA_DOMAIN"/>
    <property type="match status" value="1"/>
</dbReference>
<dbReference type="InterPro" id="IPR000719">
    <property type="entry name" value="Prot_kinase_dom"/>
</dbReference>